<dbReference type="Proteomes" id="UP001158576">
    <property type="component" value="Chromosome PAR"/>
</dbReference>
<proteinExistence type="predicted"/>
<keyword evidence="7" id="KW-1185">Reference proteome</keyword>
<dbReference type="InterPro" id="IPR015915">
    <property type="entry name" value="Kelch-typ_b-propeller"/>
</dbReference>
<evidence type="ECO:0000256" key="2">
    <source>
        <dbReference type="ARBA" id="ARBA00022737"/>
    </source>
</evidence>
<accession>A0ABN7S9A4</accession>
<dbReference type="Gene3D" id="2.120.10.80">
    <property type="entry name" value="Kelch-type beta propeller"/>
    <property type="match status" value="2"/>
</dbReference>
<feature type="compositionally biased region" description="Polar residues" evidence="5">
    <location>
        <begin position="318"/>
        <end position="335"/>
    </location>
</feature>
<keyword evidence="1" id="KW-0880">Kelch repeat</keyword>
<dbReference type="PANTHER" id="PTHR46647:SF1">
    <property type="entry name" value="RAB9 EFFECTOR PROTEIN WITH KELCH MOTIFS"/>
    <property type="match status" value="1"/>
</dbReference>
<comment type="function">
    <text evidence="3">Rab9 effector required for endosome to trans-Golgi network (TGN) transport.</text>
</comment>
<dbReference type="PANTHER" id="PTHR46647">
    <property type="entry name" value="RAB9 EFFECTOR PROTEIN WITH KELCH MOTIFS"/>
    <property type="match status" value="1"/>
</dbReference>
<evidence type="ECO:0000256" key="1">
    <source>
        <dbReference type="ARBA" id="ARBA00022441"/>
    </source>
</evidence>
<evidence type="ECO:0000256" key="5">
    <source>
        <dbReference type="SAM" id="MobiDB-lite"/>
    </source>
</evidence>
<evidence type="ECO:0000313" key="6">
    <source>
        <dbReference type="EMBL" id="CAG5091524.1"/>
    </source>
</evidence>
<gene>
    <name evidence="6" type="ORF">OKIOD_LOCUS4658</name>
</gene>
<dbReference type="Pfam" id="PF24681">
    <property type="entry name" value="Kelch_KLHDC2_KLHL20_DRC7"/>
    <property type="match status" value="1"/>
</dbReference>
<evidence type="ECO:0000256" key="4">
    <source>
        <dbReference type="ARBA" id="ARBA00039295"/>
    </source>
</evidence>
<dbReference type="InterPro" id="IPR052124">
    <property type="entry name" value="Rab9_kelch_effector"/>
</dbReference>
<protein>
    <recommendedName>
        <fullName evidence="4">Rab9 effector protein with kelch motifs</fullName>
    </recommendedName>
</protein>
<organism evidence="6 7">
    <name type="scientific">Oikopleura dioica</name>
    <name type="common">Tunicate</name>
    <dbReference type="NCBI Taxonomy" id="34765"/>
    <lineage>
        <taxon>Eukaryota</taxon>
        <taxon>Metazoa</taxon>
        <taxon>Chordata</taxon>
        <taxon>Tunicata</taxon>
        <taxon>Appendicularia</taxon>
        <taxon>Copelata</taxon>
        <taxon>Oikopleuridae</taxon>
        <taxon>Oikopleura</taxon>
    </lineage>
</organism>
<evidence type="ECO:0000313" key="7">
    <source>
        <dbReference type="Proteomes" id="UP001158576"/>
    </source>
</evidence>
<sequence>MSDGLEIHSILEFGDEPAPGLWWVLSPSGESPPIRAGAASLVVKNEERPELDEKIVITGGATPDGFIDNCVELNLFTGAWRALESTQFTARYEHAMISTSADDNNGGQLAPLVLLGSSNSENSTVQAQKLTVSGWEKVDFSGPAISSRTVAQPCFSDKKLFIWSGGTPSGPSQDQSVYVVSDGTSVEKHKISGEVPCPTQEYAACANEEFMFIHGGLTATGKSNSLYRINLKTFRSKCCSIVNPPGNLAMHKMVLFDDRIFLFGGLNEENIVSDELWELSPTNEHWTQFKARKVVFETKPTPRLAFNFHVLNLPIAPKTSQNSEQPTNLPGTPNIQPIDDWKVTIDGANINPESSESKVDVSGYSSTPVLFIHGGCDAEGEFFNDLYVAAIPPKAE</sequence>
<evidence type="ECO:0000256" key="3">
    <source>
        <dbReference type="ARBA" id="ARBA00037224"/>
    </source>
</evidence>
<feature type="region of interest" description="Disordered" evidence="5">
    <location>
        <begin position="318"/>
        <end position="337"/>
    </location>
</feature>
<dbReference type="EMBL" id="OU015568">
    <property type="protein sequence ID" value="CAG5091524.1"/>
    <property type="molecule type" value="Genomic_DNA"/>
</dbReference>
<keyword evidence="2" id="KW-0677">Repeat</keyword>
<reference evidence="6 7" key="1">
    <citation type="submission" date="2021-04" db="EMBL/GenBank/DDBJ databases">
        <authorList>
            <person name="Bliznina A."/>
        </authorList>
    </citation>
    <scope>NUCLEOTIDE SEQUENCE [LARGE SCALE GENOMIC DNA]</scope>
</reference>
<dbReference type="SUPFAM" id="SSF117281">
    <property type="entry name" value="Kelch motif"/>
    <property type="match status" value="1"/>
</dbReference>
<name>A0ABN7S9A4_OIKDI</name>